<gene>
    <name evidence="10" type="ORF">B7P34_31085</name>
</gene>
<feature type="transmembrane region" description="Helical" evidence="8">
    <location>
        <begin position="356"/>
        <end position="376"/>
    </location>
</feature>
<dbReference type="EMBL" id="PXWG01000153">
    <property type="protein sequence ID" value="PSJ24894.1"/>
    <property type="molecule type" value="Genomic_DNA"/>
</dbReference>
<dbReference type="AlphaFoldDB" id="A0A9X7PEE4"/>
<feature type="transmembrane region" description="Helical" evidence="8">
    <location>
        <begin position="327"/>
        <end position="349"/>
    </location>
</feature>
<name>A0A9X7PEE4_9ACTN</name>
<evidence type="ECO:0000256" key="5">
    <source>
        <dbReference type="ARBA" id="ARBA00022692"/>
    </source>
</evidence>
<evidence type="ECO:0000256" key="8">
    <source>
        <dbReference type="SAM" id="Phobius"/>
    </source>
</evidence>
<feature type="transmembrane region" description="Helical" evidence="8">
    <location>
        <begin position="75"/>
        <end position="94"/>
    </location>
</feature>
<dbReference type="InterPro" id="IPR011701">
    <property type="entry name" value="MFS"/>
</dbReference>
<evidence type="ECO:0000259" key="9">
    <source>
        <dbReference type="PROSITE" id="PS50850"/>
    </source>
</evidence>
<dbReference type="PRINTS" id="PR01036">
    <property type="entry name" value="TCRTETB"/>
</dbReference>
<evidence type="ECO:0000313" key="10">
    <source>
        <dbReference type="EMBL" id="PSJ24894.1"/>
    </source>
</evidence>
<feature type="transmembrane region" description="Helical" evidence="8">
    <location>
        <begin position="228"/>
        <end position="247"/>
    </location>
</feature>
<protein>
    <submittedName>
        <fullName evidence="10">MFS transporter</fullName>
    </submittedName>
</protein>
<accession>A0A9X7PEE4</accession>
<keyword evidence="3" id="KW-0813">Transport</keyword>
<sequence>MGGTTLVQSDGHAPALPAPEAVPVFEAPPEPPAGRGRLRVVLAGLLIALLLAALDQTVVVTALPAVAGELHGLGRMPWVITAYLLGSAAALPVFGRLGEFTGRKGVFAFALVLLAAASALAARAHTMDQLVAFRVLQGIGGGGVLAGVHAIIAGLVPARERARHLAAAAAVFGLGTVAGPPLGGLLTDHASWRWCFDLNVPLGALALVAAAFGLRLPGTARRARFDVLGALLLAAFSACLVLLATRAGTAHPWHSRVTLGLAAATLGTALLLVVAENLAAEPLLPPRLFRRPAVLACALTGAATGAALFGAVGYLPTFLQMADGAGAVRSGLLVLPLTAGAVLGSLISGQLARRTGLCRLFAATGCAAAAAGAYLLTRLGTATTWPAYTLWTALLGTGAGLAVPAVVRAAQRAVPA</sequence>
<dbReference type="InterPro" id="IPR036259">
    <property type="entry name" value="MFS_trans_sf"/>
</dbReference>
<dbReference type="Gene3D" id="1.20.1720.10">
    <property type="entry name" value="Multidrug resistance protein D"/>
    <property type="match status" value="1"/>
</dbReference>
<dbReference type="PANTHER" id="PTHR23501">
    <property type="entry name" value="MAJOR FACILITATOR SUPERFAMILY"/>
    <property type="match status" value="1"/>
</dbReference>
<feature type="transmembrane region" description="Helical" evidence="8">
    <location>
        <begin position="131"/>
        <end position="153"/>
    </location>
</feature>
<feature type="transmembrane region" description="Helical" evidence="8">
    <location>
        <begin position="259"/>
        <end position="280"/>
    </location>
</feature>
<feature type="transmembrane region" description="Helical" evidence="8">
    <location>
        <begin position="40"/>
        <end position="63"/>
    </location>
</feature>
<dbReference type="GO" id="GO:0022857">
    <property type="term" value="F:transmembrane transporter activity"/>
    <property type="evidence" value="ECO:0007669"/>
    <property type="project" value="InterPro"/>
</dbReference>
<dbReference type="GO" id="GO:0005886">
    <property type="term" value="C:plasma membrane"/>
    <property type="evidence" value="ECO:0007669"/>
    <property type="project" value="UniProtKB-SubCell"/>
</dbReference>
<reference evidence="10 11" key="1">
    <citation type="submission" date="2018-03" db="EMBL/GenBank/DDBJ databases">
        <title>Chitinolytic properties of Streptosporangium nondiastaticum TBG75A20.</title>
        <authorList>
            <person name="Gayathri V."/>
            <person name="Shiburaj S."/>
        </authorList>
    </citation>
    <scope>NUCLEOTIDE SEQUENCE [LARGE SCALE GENOMIC DNA]</scope>
    <source>
        <strain evidence="10 11">TBG75A20</strain>
    </source>
</reference>
<dbReference type="PROSITE" id="PS50850">
    <property type="entry name" value="MFS"/>
    <property type="match status" value="1"/>
</dbReference>
<dbReference type="Proteomes" id="UP000242427">
    <property type="component" value="Unassembled WGS sequence"/>
</dbReference>
<evidence type="ECO:0000313" key="11">
    <source>
        <dbReference type="Proteomes" id="UP000242427"/>
    </source>
</evidence>
<evidence type="ECO:0000256" key="1">
    <source>
        <dbReference type="ARBA" id="ARBA00004651"/>
    </source>
</evidence>
<evidence type="ECO:0000256" key="2">
    <source>
        <dbReference type="ARBA" id="ARBA00007520"/>
    </source>
</evidence>
<feature type="transmembrane region" description="Helical" evidence="8">
    <location>
        <begin position="165"/>
        <end position="186"/>
    </location>
</feature>
<evidence type="ECO:0000256" key="6">
    <source>
        <dbReference type="ARBA" id="ARBA00022989"/>
    </source>
</evidence>
<keyword evidence="11" id="KW-1185">Reference proteome</keyword>
<feature type="domain" description="Major facilitator superfamily (MFS) profile" evidence="9">
    <location>
        <begin position="41"/>
        <end position="416"/>
    </location>
</feature>
<dbReference type="RefSeq" id="WP_146166977.1">
    <property type="nucleotide sequence ID" value="NZ_PXWG01000153.1"/>
</dbReference>
<keyword evidence="6 8" id="KW-1133">Transmembrane helix</keyword>
<comment type="subcellular location">
    <subcellularLocation>
        <location evidence="1">Cell membrane</location>
        <topology evidence="1">Multi-pass membrane protein</topology>
    </subcellularLocation>
</comment>
<feature type="transmembrane region" description="Helical" evidence="8">
    <location>
        <begin position="106"/>
        <end position="125"/>
    </location>
</feature>
<dbReference type="PANTHER" id="PTHR23501:SF197">
    <property type="entry name" value="COMD"/>
    <property type="match status" value="1"/>
</dbReference>
<dbReference type="SUPFAM" id="SSF103473">
    <property type="entry name" value="MFS general substrate transporter"/>
    <property type="match status" value="1"/>
</dbReference>
<dbReference type="FunFam" id="1.20.1720.10:FF:000004">
    <property type="entry name" value="EmrB/QacA family drug resistance transporter"/>
    <property type="match status" value="1"/>
</dbReference>
<evidence type="ECO:0000256" key="3">
    <source>
        <dbReference type="ARBA" id="ARBA00022448"/>
    </source>
</evidence>
<feature type="transmembrane region" description="Helical" evidence="8">
    <location>
        <begin position="198"/>
        <end position="216"/>
    </location>
</feature>
<evidence type="ECO:0000256" key="4">
    <source>
        <dbReference type="ARBA" id="ARBA00022475"/>
    </source>
</evidence>
<comment type="similarity">
    <text evidence="2">Belongs to the major facilitator superfamily. TCR/Tet family.</text>
</comment>
<proteinExistence type="inferred from homology"/>
<feature type="non-terminal residue" evidence="10">
    <location>
        <position position="416"/>
    </location>
</feature>
<comment type="caution">
    <text evidence="10">The sequence shown here is derived from an EMBL/GenBank/DDBJ whole genome shotgun (WGS) entry which is preliminary data.</text>
</comment>
<keyword evidence="4" id="KW-1003">Cell membrane</keyword>
<organism evidence="10 11">
    <name type="scientific">Streptosporangium nondiastaticum</name>
    <dbReference type="NCBI Taxonomy" id="35764"/>
    <lineage>
        <taxon>Bacteria</taxon>
        <taxon>Bacillati</taxon>
        <taxon>Actinomycetota</taxon>
        <taxon>Actinomycetes</taxon>
        <taxon>Streptosporangiales</taxon>
        <taxon>Streptosporangiaceae</taxon>
        <taxon>Streptosporangium</taxon>
    </lineage>
</organism>
<dbReference type="InterPro" id="IPR020846">
    <property type="entry name" value="MFS_dom"/>
</dbReference>
<dbReference type="Gene3D" id="1.20.1250.20">
    <property type="entry name" value="MFS general substrate transporter like domains"/>
    <property type="match status" value="1"/>
</dbReference>
<feature type="transmembrane region" description="Helical" evidence="8">
    <location>
        <begin position="388"/>
        <end position="407"/>
    </location>
</feature>
<evidence type="ECO:0000256" key="7">
    <source>
        <dbReference type="ARBA" id="ARBA00023136"/>
    </source>
</evidence>
<keyword evidence="5 8" id="KW-0812">Transmembrane</keyword>
<feature type="transmembrane region" description="Helical" evidence="8">
    <location>
        <begin position="292"/>
        <end position="315"/>
    </location>
</feature>
<keyword evidence="7 8" id="KW-0472">Membrane</keyword>
<dbReference type="OrthoDB" id="7375466at2"/>
<dbReference type="Pfam" id="PF07690">
    <property type="entry name" value="MFS_1"/>
    <property type="match status" value="1"/>
</dbReference>